<gene>
    <name evidence="7" type="ORF">BQ4739_LOCUS10981</name>
</gene>
<organism evidence="7 8">
    <name type="scientific">Tetradesmus obliquus</name>
    <name type="common">Green alga</name>
    <name type="synonym">Acutodesmus obliquus</name>
    <dbReference type="NCBI Taxonomy" id="3088"/>
    <lineage>
        <taxon>Eukaryota</taxon>
        <taxon>Viridiplantae</taxon>
        <taxon>Chlorophyta</taxon>
        <taxon>core chlorophytes</taxon>
        <taxon>Chlorophyceae</taxon>
        <taxon>CS clade</taxon>
        <taxon>Sphaeropleales</taxon>
        <taxon>Scenedesmaceae</taxon>
        <taxon>Tetradesmus</taxon>
    </lineage>
</organism>
<feature type="compositionally biased region" description="Basic residues" evidence="6">
    <location>
        <begin position="377"/>
        <end position="389"/>
    </location>
</feature>
<dbReference type="STRING" id="3088.A0A383W141"/>
<feature type="region of interest" description="Disordered" evidence="6">
    <location>
        <begin position="210"/>
        <end position="389"/>
    </location>
</feature>
<evidence type="ECO:0000313" key="7">
    <source>
        <dbReference type="EMBL" id="SZX70813.1"/>
    </source>
</evidence>
<feature type="compositionally biased region" description="Acidic residues" evidence="6">
    <location>
        <begin position="24"/>
        <end position="40"/>
    </location>
</feature>
<keyword evidence="5" id="KW-0539">Nucleus</keyword>
<keyword evidence="3" id="KW-0690">Ribosome biogenesis</keyword>
<dbReference type="GO" id="GO:0006364">
    <property type="term" value="P:rRNA processing"/>
    <property type="evidence" value="ECO:0007669"/>
    <property type="project" value="TreeGrafter"/>
</dbReference>
<dbReference type="EMBL" id="FNXT01001012">
    <property type="protein sequence ID" value="SZX70813.1"/>
    <property type="molecule type" value="Genomic_DNA"/>
</dbReference>
<dbReference type="AlphaFoldDB" id="A0A383W141"/>
<feature type="compositionally biased region" description="Low complexity" evidence="6">
    <location>
        <begin position="54"/>
        <end position="78"/>
    </location>
</feature>
<dbReference type="PANTHER" id="PTHR13028:SF0">
    <property type="entry name" value="RRNA-PROCESSING PROTEIN EBP2-RELATED"/>
    <property type="match status" value="1"/>
</dbReference>
<evidence type="ECO:0000256" key="2">
    <source>
        <dbReference type="ARBA" id="ARBA00007336"/>
    </source>
</evidence>
<dbReference type="InterPro" id="IPR008610">
    <property type="entry name" value="Ebp2"/>
</dbReference>
<reference evidence="7 8" key="1">
    <citation type="submission" date="2016-10" db="EMBL/GenBank/DDBJ databases">
        <authorList>
            <person name="Cai Z."/>
        </authorList>
    </citation>
    <scope>NUCLEOTIDE SEQUENCE [LARGE SCALE GENOMIC DNA]</scope>
</reference>
<evidence type="ECO:0000256" key="3">
    <source>
        <dbReference type="ARBA" id="ARBA00022517"/>
    </source>
</evidence>
<evidence type="ECO:0000313" key="8">
    <source>
        <dbReference type="Proteomes" id="UP000256970"/>
    </source>
</evidence>
<evidence type="ECO:0000256" key="6">
    <source>
        <dbReference type="SAM" id="MobiDB-lite"/>
    </source>
</evidence>
<feature type="region of interest" description="Disordered" evidence="6">
    <location>
        <begin position="1"/>
        <end position="107"/>
    </location>
</feature>
<keyword evidence="4" id="KW-0175">Coiled coil</keyword>
<dbReference type="PANTHER" id="PTHR13028">
    <property type="entry name" value="RRNA PROCESSING PROTEIN EBNA1-BINDING PROTEIN-RELATED"/>
    <property type="match status" value="1"/>
</dbReference>
<accession>A0A383W141</accession>
<protein>
    <submittedName>
        <fullName evidence="7">Uncharacterized protein</fullName>
    </submittedName>
</protein>
<comment type="similarity">
    <text evidence="2">Belongs to the EBP2 family.</text>
</comment>
<evidence type="ECO:0000256" key="1">
    <source>
        <dbReference type="ARBA" id="ARBA00004604"/>
    </source>
</evidence>
<feature type="compositionally biased region" description="Acidic residues" evidence="6">
    <location>
        <begin position="79"/>
        <end position="98"/>
    </location>
</feature>
<dbReference type="Pfam" id="PF05890">
    <property type="entry name" value="Ebp2"/>
    <property type="match status" value="1"/>
</dbReference>
<evidence type="ECO:0000256" key="4">
    <source>
        <dbReference type="ARBA" id="ARBA00023054"/>
    </source>
</evidence>
<feature type="compositionally biased region" description="Gly residues" evidence="6">
    <location>
        <begin position="349"/>
        <end position="363"/>
    </location>
</feature>
<keyword evidence="8" id="KW-1185">Reference proteome</keyword>
<feature type="compositionally biased region" description="Low complexity" evidence="6">
    <location>
        <begin position="273"/>
        <end position="297"/>
    </location>
</feature>
<comment type="subcellular location">
    <subcellularLocation>
        <location evidence="1">Nucleus</location>
        <location evidence="1">Nucleolus</location>
    </subcellularLocation>
</comment>
<name>A0A383W141_TETOB</name>
<evidence type="ECO:0000256" key="5">
    <source>
        <dbReference type="ARBA" id="ARBA00023242"/>
    </source>
</evidence>
<dbReference type="GO" id="GO:0005730">
    <property type="term" value="C:nucleolus"/>
    <property type="evidence" value="ECO:0007669"/>
    <property type="project" value="UniProtKB-SubCell"/>
</dbReference>
<feature type="compositionally biased region" description="Basic and acidic residues" evidence="6">
    <location>
        <begin position="214"/>
        <end position="244"/>
    </location>
</feature>
<dbReference type="Proteomes" id="UP000256970">
    <property type="component" value="Unassembled WGS sequence"/>
</dbReference>
<dbReference type="GO" id="GO:0042273">
    <property type="term" value="P:ribosomal large subunit biogenesis"/>
    <property type="evidence" value="ECO:0007669"/>
    <property type="project" value="TreeGrafter"/>
</dbReference>
<proteinExistence type="inferred from homology"/>
<feature type="compositionally biased region" description="Basic residues" evidence="6">
    <location>
        <begin position="1"/>
        <end position="10"/>
    </location>
</feature>
<dbReference type="GO" id="GO:0030687">
    <property type="term" value="C:preribosome, large subunit precursor"/>
    <property type="evidence" value="ECO:0007669"/>
    <property type="project" value="TreeGrafter"/>
</dbReference>
<sequence>MAKPMKKAKQQKQQQRLPPPPVSDSDDEMLGYDSEGDEIFEQQQQQQRGIPQLAAEAARRAAGYAAAQAAAAAAAAGGSDDEDEDDEEESDDGSDDEAAAAAGPGVRRHIYNADALHEKLEDMAWTGQQPWEEGLVVTSLEPTAVADVDDDLERELAFYNQALSATVEAIGRFQAAGKPWLRPPDYYAEMVKSDEQMARIKDRLMYEQQQIDQAAERRKAREQKAYAKQVQAEKVKERAQEKKRQISQVQQLRKQREKSGFAGELDFDAEMSGAARRQQQPQQQRGQRAGVRIQAGATPTKKRQMKDAKFGFGGRKRLQKQNDAFSAADMSGYKPGRFDDGPAGKKKGGGFGGGKKGGLGAKGGVKKGGKGGGNRPGKARRQQMKQRKG</sequence>
<dbReference type="GO" id="GO:0034399">
    <property type="term" value="C:nuclear periphery"/>
    <property type="evidence" value="ECO:0007669"/>
    <property type="project" value="TreeGrafter"/>
</dbReference>